<organism evidence="2 3">
    <name type="scientific">Azohydromonas caseinilytica</name>
    <dbReference type="NCBI Taxonomy" id="2728836"/>
    <lineage>
        <taxon>Bacteria</taxon>
        <taxon>Pseudomonadati</taxon>
        <taxon>Pseudomonadota</taxon>
        <taxon>Betaproteobacteria</taxon>
        <taxon>Burkholderiales</taxon>
        <taxon>Sphaerotilaceae</taxon>
        <taxon>Azohydromonas</taxon>
    </lineage>
</organism>
<gene>
    <name evidence="2" type="ORF">HHL10_18850</name>
</gene>
<evidence type="ECO:0000313" key="2">
    <source>
        <dbReference type="EMBL" id="NML17044.1"/>
    </source>
</evidence>
<feature type="domain" description="H repeat-associated protein N-terminal" evidence="1">
    <location>
        <begin position="6"/>
        <end position="90"/>
    </location>
</feature>
<sequence>MKTLKECLATVSDPRRAQGKRYDLVHALLYCVLAVASGATSYRKIHLFIDTHWQRLNEVFGSAWRRAPAYTGIRKILQGLDAAELEQAMRLMAEEQLCDAPEAPVQRALVAMDGKTLRGSLDQFEDRKAAQVLSALAVHERLVLGHVLIEGEGKDHEIPAVQRLIEELDLAGCIFTLDALHLQKNS</sequence>
<keyword evidence="3" id="KW-1185">Reference proteome</keyword>
<evidence type="ECO:0000259" key="1">
    <source>
        <dbReference type="Pfam" id="PF13808"/>
    </source>
</evidence>
<dbReference type="PANTHER" id="PTHR30298:SF0">
    <property type="entry name" value="PROTEIN YBFL-RELATED"/>
    <property type="match status" value="1"/>
</dbReference>
<evidence type="ECO:0000313" key="3">
    <source>
        <dbReference type="Proteomes" id="UP000574067"/>
    </source>
</evidence>
<dbReference type="InterPro" id="IPR047647">
    <property type="entry name" value="ISAs1_transpos"/>
</dbReference>
<dbReference type="NCBIfam" id="NF033564">
    <property type="entry name" value="transpos_ISAs1"/>
    <property type="match status" value="1"/>
</dbReference>
<name>A0A848FC25_9BURK</name>
<dbReference type="Pfam" id="PF13808">
    <property type="entry name" value="DDE_Tnp_1_assoc"/>
    <property type="match status" value="1"/>
</dbReference>
<dbReference type="EMBL" id="JABBFW010000014">
    <property type="protein sequence ID" value="NML17044.1"/>
    <property type="molecule type" value="Genomic_DNA"/>
</dbReference>
<dbReference type="AlphaFoldDB" id="A0A848FC25"/>
<dbReference type="PANTHER" id="PTHR30298">
    <property type="entry name" value="H REPEAT-ASSOCIATED PREDICTED TRANSPOSASE"/>
    <property type="match status" value="1"/>
</dbReference>
<dbReference type="InterPro" id="IPR051698">
    <property type="entry name" value="Transposase_11-like"/>
</dbReference>
<accession>A0A848FC25</accession>
<proteinExistence type="predicted"/>
<dbReference type="Proteomes" id="UP000574067">
    <property type="component" value="Unassembled WGS sequence"/>
</dbReference>
<reference evidence="2 3" key="1">
    <citation type="submission" date="2020-04" db="EMBL/GenBank/DDBJ databases">
        <title>Azohydromonas sp. isolated from soil.</title>
        <authorList>
            <person name="Dahal R.H."/>
        </authorList>
    </citation>
    <scope>NUCLEOTIDE SEQUENCE [LARGE SCALE GENOMIC DNA]</scope>
    <source>
        <strain evidence="2 3">G-1-1-14</strain>
    </source>
</reference>
<comment type="caution">
    <text evidence="2">The sequence shown here is derived from an EMBL/GenBank/DDBJ whole genome shotgun (WGS) entry which is preliminary data.</text>
</comment>
<dbReference type="InterPro" id="IPR032806">
    <property type="entry name" value="YbfD_N"/>
</dbReference>
<protein>
    <submittedName>
        <fullName evidence="2">ISAs1 family transposase</fullName>
    </submittedName>
</protein>